<evidence type="ECO:0000313" key="1">
    <source>
        <dbReference type="EMBL" id="VVP21568.1"/>
    </source>
</evidence>
<reference evidence="1 2" key="1">
    <citation type="submission" date="2019-09" db="EMBL/GenBank/DDBJ databases">
        <authorList>
            <person name="Chandra G."/>
            <person name="Truman W A."/>
        </authorList>
    </citation>
    <scope>NUCLEOTIDE SEQUENCE [LARGE SCALE GENOMIC DNA]</scope>
    <source>
        <strain evidence="1">PS900</strain>
    </source>
</reference>
<proteinExistence type="predicted"/>
<gene>
    <name evidence="1" type="ORF">PS900_03880</name>
</gene>
<comment type="caution">
    <text evidence="1">The sequence shown here is derived from an EMBL/GenBank/DDBJ whole genome shotgun (WGS) entry which is preliminary data.</text>
</comment>
<sequence>MQAAEMLGRQPGTMQLRYMQTPGAIAGDKSSTIVFPLPIEFLKGMAVGAAAELTQLPRCH</sequence>
<accession>A0A5E7M8W1</accession>
<protein>
    <submittedName>
        <fullName evidence="1">Uncharacterized protein</fullName>
    </submittedName>
</protein>
<dbReference type="Proteomes" id="UP000325723">
    <property type="component" value="Unassembled WGS sequence"/>
</dbReference>
<evidence type="ECO:0000313" key="2">
    <source>
        <dbReference type="Proteomes" id="UP000325723"/>
    </source>
</evidence>
<organism evidence="1 2">
    <name type="scientific">Pseudomonas fluorescens</name>
    <dbReference type="NCBI Taxonomy" id="294"/>
    <lineage>
        <taxon>Bacteria</taxon>
        <taxon>Pseudomonadati</taxon>
        <taxon>Pseudomonadota</taxon>
        <taxon>Gammaproteobacteria</taxon>
        <taxon>Pseudomonadales</taxon>
        <taxon>Pseudomonadaceae</taxon>
        <taxon>Pseudomonas</taxon>
    </lineage>
</organism>
<name>A0A5E7M8W1_PSEFL</name>
<dbReference type="EMBL" id="CABVIE010000012">
    <property type="protein sequence ID" value="VVP21568.1"/>
    <property type="molecule type" value="Genomic_DNA"/>
</dbReference>
<dbReference type="AlphaFoldDB" id="A0A5E7M8W1"/>